<dbReference type="AlphaFoldDB" id="A0A8E7B4D0"/>
<dbReference type="Proteomes" id="UP000680656">
    <property type="component" value="Chromosome"/>
</dbReference>
<evidence type="ECO:0000313" key="3">
    <source>
        <dbReference type="Proteomes" id="UP000680656"/>
    </source>
</evidence>
<organism evidence="2 3">
    <name type="scientific">Methanospirillum purgamenti</name>
    <dbReference type="NCBI Taxonomy" id="2834276"/>
    <lineage>
        <taxon>Archaea</taxon>
        <taxon>Methanobacteriati</taxon>
        <taxon>Methanobacteriota</taxon>
        <taxon>Stenosarchaea group</taxon>
        <taxon>Methanomicrobia</taxon>
        <taxon>Methanomicrobiales</taxon>
        <taxon>Methanospirillaceae</taxon>
        <taxon>Methanospirillum</taxon>
    </lineage>
</organism>
<evidence type="ECO:0000256" key="1">
    <source>
        <dbReference type="SAM" id="Phobius"/>
    </source>
</evidence>
<keyword evidence="1" id="KW-0472">Membrane</keyword>
<dbReference type="KEGG" id="mrtj:KHC33_06870"/>
<keyword evidence="3" id="KW-1185">Reference proteome</keyword>
<accession>A0A8E7B4D0</accession>
<dbReference type="EMBL" id="CP075546">
    <property type="protein sequence ID" value="QVV90201.1"/>
    <property type="molecule type" value="Genomic_DNA"/>
</dbReference>
<name>A0A8E7B4D0_9EURY</name>
<keyword evidence="1" id="KW-1133">Transmembrane helix</keyword>
<gene>
    <name evidence="2" type="ORF">KHC33_06870</name>
</gene>
<dbReference type="GeneID" id="65096892"/>
<reference evidence="2 3" key="1">
    <citation type="submission" date="2021-05" db="EMBL/GenBank/DDBJ databases">
        <title>A novel Methanospirillum isolate from a pyrite-forming mixed culture.</title>
        <authorList>
            <person name="Bunk B."/>
            <person name="Sproer C."/>
            <person name="Spring S."/>
            <person name="Pester M."/>
        </authorList>
    </citation>
    <scope>NUCLEOTIDE SEQUENCE [LARGE SCALE GENOMIC DNA]</scope>
    <source>
        <strain evidence="2 3">J.3.6.1-F.2.7.3</strain>
    </source>
</reference>
<evidence type="ECO:0008006" key="4">
    <source>
        <dbReference type="Google" id="ProtNLM"/>
    </source>
</evidence>
<evidence type="ECO:0000313" key="2">
    <source>
        <dbReference type="EMBL" id="QVV90201.1"/>
    </source>
</evidence>
<sequence>MPSPLIALILSFFIPGLGQFYTGQLLKAILLFVAAVIFAGLSTILIGIPFYLIVWIYSMFDAYTKAKEINT</sequence>
<keyword evidence="1" id="KW-0812">Transmembrane</keyword>
<dbReference type="RefSeq" id="WP_214420975.1">
    <property type="nucleotide sequence ID" value="NZ_CP075546.1"/>
</dbReference>
<protein>
    <recommendedName>
        <fullName evidence="4">TM2 domain-containing protein</fullName>
    </recommendedName>
</protein>
<proteinExistence type="predicted"/>
<feature type="transmembrane region" description="Helical" evidence="1">
    <location>
        <begin position="28"/>
        <end position="57"/>
    </location>
</feature>